<evidence type="ECO:0000313" key="2">
    <source>
        <dbReference type="EMBL" id="MBP1894721.1"/>
    </source>
</evidence>
<sequence length="99" mass="10664">MNTRTHREHAARVAIVSSIARSQEALAGILESIADISAHSDLTARTLAENIRLLTAYQSVMTEMLTGISLNRTKTGNPTSPWLADGCSASPNENIARMN</sequence>
<proteinExistence type="predicted"/>
<keyword evidence="3" id="KW-1185">Reference proteome</keyword>
<dbReference type="GeneID" id="95405762"/>
<protein>
    <submittedName>
        <fullName evidence="2">Uncharacterized protein</fullName>
    </submittedName>
</protein>
<comment type="caution">
    <text evidence="2">The sequence shown here is derived from an EMBL/GenBank/DDBJ whole genome shotgun (WGS) entry which is preliminary data.</text>
</comment>
<feature type="region of interest" description="Disordered" evidence="1">
    <location>
        <begin position="79"/>
        <end position="99"/>
    </location>
</feature>
<accession>A0ABS4FEP8</accession>
<reference evidence="2 3" key="1">
    <citation type="submission" date="2021-03" db="EMBL/GenBank/DDBJ databases">
        <title>Genomic Encyclopedia of Type Strains, Phase IV (KMG-IV): sequencing the most valuable type-strain genomes for metagenomic binning, comparative biology and taxonomic classification.</title>
        <authorList>
            <person name="Goeker M."/>
        </authorList>
    </citation>
    <scope>NUCLEOTIDE SEQUENCE [LARGE SCALE GENOMIC DNA]</scope>
    <source>
        <strain evidence="2 3">DSM 15596</strain>
    </source>
</reference>
<evidence type="ECO:0000313" key="3">
    <source>
        <dbReference type="Proteomes" id="UP000706926"/>
    </source>
</evidence>
<name>A0ABS4FEP8_9BACL</name>
<evidence type="ECO:0000256" key="1">
    <source>
        <dbReference type="SAM" id="MobiDB-lite"/>
    </source>
</evidence>
<organism evidence="2 3">
    <name type="scientific">Paenibacillus lactis</name>
    <dbReference type="NCBI Taxonomy" id="228574"/>
    <lineage>
        <taxon>Bacteria</taxon>
        <taxon>Bacillati</taxon>
        <taxon>Bacillota</taxon>
        <taxon>Bacilli</taxon>
        <taxon>Bacillales</taxon>
        <taxon>Paenibacillaceae</taxon>
        <taxon>Paenibacillus</taxon>
    </lineage>
</organism>
<dbReference type="Proteomes" id="UP000706926">
    <property type="component" value="Unassembled WGS sequence"/>
</dbReference>
<dbReference type="EMBL" id="JAGGKI010000010">
    <property type="protein sequence ID" value="MBP1894721.1"/>
    <property type="molecule type" value="Genomic_DNA"/>
</dbReference>
<dbReference type="RefSeq" id="WP_007130795.1">
    <property type="nucleotide sequence ID" value="NZ_BOSA01000011.1"/>
</dbReference>
<gene>
    <name evidence="2" type="ORF">J2Z18_003827</name>
</gene>